<reference evidence="2" key="2">
    <citation type="journal article" date="2015" name="Fish Shellfish Immunol.">
        <title>Early steps in the European eel (Anguilla anguilla)-Vibrio vulnificus interaction in the gills: Role of the RtxA13 toxin.</title>
        <authorList>
            <person name="Callol A."/>
            <person name="Pajuelo D."/>
            <person name="Ebbesson L."/>
            <person name="Teles M."/>
            <person name="MacKenzie S."/>
            <person name="Amaro C."/>
        </authorList>
    </citation>
    <scope>NUCLEOTIDE SEQUENCE</scope>
</reference>
<feature type="region of interest" description="Disordered" evidence="1">
    <location>
        <begin position="1"/>
        <end position="23"/>
    </location>
</feature>
<accession>A0A0E9R3E5</accession>
<name>A0A0E9R3E5_ANGAN</name>
<evidence type="ECO:0000313" key="2">
    <source>
        <dbReference type="EMBL" id="JAH23696.1"/>
    </source>
</evidence>
<dbReference type="AlphaFoldDB" id="A0A0E9R3E5"/>
<evidence type="ECO:0000256" key="1">
    <source>
        <dbReference type="SAM" id="MobiDB-lite"/>
    </source>
</evidence>
<reference evidence="2" key="1">
    <citation type="submission" date="2014-11" db="EMBL/GenBank/DDBJ databases">
        <authorList>
            <person name="Amaro Gonzalez C."/>
        </authorList>
    </citation>
    <scope>NUCLEOTIDE SEQUENCE</scope>
</reference>
<protein>
    <submittedName>
        <fullName evidence="2">Uncharacterized protein</fullName>
    </submittedName>
</protein>
<organism evidence="2">
    <name type="scientific">Anguilla anguilla</name>
    <name type="common">European freshwater eel</name>
    <name type="synonym">Muraena anguilla</name>
    <dbReference type="NCBI Taxonomy" id="7936"/>
    <lineage>
        <taxon>Eukaryota</taxon>
        <taxon>Metazoa</taxon>
        <taxon>Chordata</taxon>
        <taxon>Craniata</taxon>
        <taxon>Vertebrata</taxon>
        <taxon>Euteleostomi</taxon>
        <taxon>Actinopterygii</taxon>
        <taxon>Neopterygii</taxon>
        <taxon>Teleostei</taxon>
        <taxon>Anguilliformes</taxon>
        <taxon>Anguillidae</taxon>
        <taxon>Anguilla</taxon>
    </lineage>
</organism>
<sequence length="23" mass="2545">MHGEGRHGCVAIAKISHMEKKPK</sequence>
<proteinExistence type="predicted"/>
<dbReference type="EMBL" id="GBXM01084881">
    <property type="protein sequence ID" value="JAH23696.1"/>
    <property type="molecule type" value="Transcribed_RNA"/>
</dbReference>